<dbReference type="Gene3D" id="2.40.70.10">
    <property type="entry name" value="Acid Proteases"/>
    <property type="match status" value="2"/>
</dbReference>
<feature type="active site" evidence="5">
    <location>
        <position position="120"/>
    </location>
</feature>
<dbReference type="PROSITE" id="PS51767">
    <property type="entry name" value="PEPTIDASE_A1"/>
    <property type="match status" value="1"/>
</dbReference>
<dbReference type="InterPro" id="IPR021109">
    <property type="entry name" value="Peptidase_aspartic_dom_sf"/>
</dbReference>
<dbReference type="Proteomes" id="UP000472727">
    <property type="component" value="Unassembled WGS sequence"/>
</dbReference>
<dbReference type="SUPFAM" id="SSF50630">
    <property type="entry name" value="Acid proteases"/>
    <property type="match status" value="1"/>
</dbReference>
<evidence type="ECO:0000256" key="3">
    <source>
        <dbReference type="ARBA" id="ARBA00022750"/>
    </source>
</evidence>
<organism evidence="8 9">
    <name type="scientific">Orbilia oligospora</name>
    <name type="common">Nematode-trapping fungus</name>
    <name type="synonym">Arthrobotrys oligospora</name>
    <dbReference type="NCBI Taxonomy" id="2813651"/>
    <lineage>
        <taxon>Eukaryota</taxon>
        <taxon>Fungi</taxon>
        <taxon>Dikarya</taxon>
        <taxon>Ascomycota</taxon>
        <taxon>Pezizomycotina</taxon>
        <taxon>Orbiliomycetes</taxon>
        <taxon>Orbiliales</taxon>
        <taxon>Orbiliaceae</taxon>
        <taxon>Orbilia</taxon>
    </lineage>
</organism>
<feature type="active site" evidence="5">
    <location>
        <position position="353"/>
    </location>
</feature>
<evidence type="ECO:0000256" key="4">
    <source>
        <dbReference type="ARBA" id="ARBA00022801"/>
    </source>
</evidence>
<evidence type="ECO:0000313" key="8">
    <source>
        <dbReference type="EMBL" id="KAF3210023.1"/>
    </source>
</evidence>
<evidence type="ECO:0000256" key="1">
    <source>
        <dbReference type="ARBA" id="ARBA00007447"/>
    </source>
</evidence>
<protein>
    <recommendedName>
        <fullName evidence="7">Peptidase A1 domain-containing protein</fullName>
    </recommendedName>
</protein>
<evidence type="ECO:0000256" key="6">
    <source>
        <dbReference type="SAM" id="MobiDB-lite"/>
    </source>
</evidence>
<comment type="similarity">
    <text evidence="1">Belongs to the peptidase A1 family.</text>
</comment>
<dbReference type="EMBL" id="WIWS01000082">
    <property type="protein sequence ID" value="KAF3210023.1"/>
    <property type="molecule type" value="Genomic_DNA"/>
</dbReference>
<reference evidence="8 9" key="1">
    <citation type="submission" date="2019-06" db="EMBL/GenBank/DDBJ databases">
        <authorList>
            <person name="Palmer J.M."/>
        </authorList>
    </citation>
    <scope>NUCLEOTIDE SEQUENCE [LARGE SCALE GENOMIC DNA]</scope>
    <source>
        <strain evidence="8 9">TWF106</strain>
    </source>
</reference>
<dbReference type="GO" id="GO:0004190">
    <property type="term" value="F:aspartic-type endopeptidase activity"/>
    <property type="evidence" value="ECO:0007669"/>
    <property type="project" value="UniProtKB-KW"/>
</dbReference>
<gene>
    <name evidence="8" type="ORF">TWF106_010803</name>
</gene>
<keyword evidence="3" id="KW-0064">Aspartyl protease</keyword>
<dbReference type="PRINTS" id="PR00792">
    <property type="entry name" value="PEPSIN"/>
</dbReference>
<feature type="region of interest" description="Disordered" evidence="6">
    <location>
        <begin position="463"/>
        <end position="485"/>
    </location>
</feature>
<sequence length="507" mass="55583">MSSQLHPHISHTPIRVIKNEKYIHNGTKSYVHLMRKWRFNPTIEPQESKYFQGKQLAQQGKFAPNVGGRATTITRLKKKIGSGGDEGVGLVEAEDVQNDALYLAEVLVGTPPQRFLLDFDTGSADLWVFIFSPFLYFPCPFRKRVMLIIDDLEKVWSKNLPKKTLQNNPSKAVYDPTQSSSFTNKNGATWDISYGDGSSASGTVGTDILTLGGLTIEAQAIELANHLSQSFIEGEGSGLLGLAFSNINTCRPEPVLTPVDMLIQQANIPKDAELFTCKLGSWRDATDEPDHGESFYTFGFIHQPTLDYCGVHAASIYYTKINSSAGFWQFSSTSVTVNGKVTKRAKSNVSIADTGTTLALLDDASCYAIYKQIPGAKYSSSYQGFIFPASVTEAQLPVVSIDVGGRSFVVQKEDLGFADAGNGYIYGGIQSRGDMPLDILGDTFLKAHYVIFDVGNKRLGVVPRPERKQNLSTPPAGDGQAEEGNSKKNFFARLLGRNKKVEKQAEL</sequence>
<evidence type="ECO:0000256" key="5">
    <source>
        <dbReference type="PIRSR" id="PIRSR601461-1"/>
    </source>
</evidence>
<proteinExistence type="inferred from homology"/>
<evidence type="ECO:0000313" key="9">
    <source>
        <dbReference type="Proteomes" id="UP000472727"/>
    </source>
</evidence>
<dbReference type="AlphaFoldDB" id="A0A7C8QFS3"/>
<keyword evidence="2" id="KW-0645">Protease</keyword>
<dbReference type="InterPro" id="IPR034163">
    <property type="entry name" value="Aspergillopepsin-like_cat_dom"/>
</dbReference>
<name>A0A7C8QFS3_ORBOL</name>
<dbReference type="CDD" id="cd06097">
    <property type="entry name" value="Aspergillopepsin_like"/>
    <property type="match status" value="1"/>
</dbReference>
<evidence type="ECO:0000256" key="2">
    <source>
        <dbReference type="ARBA" id="ARBA00022670"/>
    </source>
</evidence>
<dbReference type="PANTHER" id="PTHR47966:SF1">
    <property type="entry name" value="ASPARTYL PROTEINASE"/>
    <property type="match status" value="1"/>
</dbReference>
<accession>A0A7C8QFS3</accession>
<feature type="domain" description="Peptidase A1" evidence="7">
    <location>
        <begin position="102"/>
        <end position="462"/>
    </location>
</feature>
<dbReference type="InterPro" id="IPR033121">
    <property type="entry name" value="PEPTIDASE_A1"/>
</dbReference>
<keyword evidence="4" id="KW-0378">Hydrolase</keyword>
<dbReference type="PANTHER" id="PTHR47966">
    <property type="entry name" value="BETA-SITE APP-CLEAVING ENZYME, ISOFORM A-RELATED"/>
    <property type="match status" value="1"/>
</dbReference>
<dbReference type="Pfam" id="PF00026">
    <property type="entry name" value="Asp"/>
    <property type="match status" value="1"/>
</dbReference>
<dbReference type="GO" id="GO:0006508">
    <property type="term" value="P:proteolysis"/>
    <property type="evidence" value="ECO:0007669"/>
    <property type="project" value="UniProtKB-KW"/>
</dbReference>
<dbReference type="InterPro" id="IPR001461">
    <property type="entry name" value="Aspartic_peptidase_A1"/>
</dbReference>
<comment type="caution">
    <text evidence="8">The sequence shown here is derived from an EMBL/GenBank/DDBJ whole genome shotgun (WGS) entry which is preliminary data.</text>
</comment>
<evidence type="ECO:0000259" key="7">
    <source>
        <dbReference type="PROSITE" id="PS51767"/>
    </source>
</evidence>